<dbReference type="EMBL" id="CZCZ02000016">
    <property type="protein sequence ID" value="CAC5345286.1"/>
    <property type="molecule type" value="Genomic_DNA"/>
</dbReference>
<dbReference type="GO" id="GO:0008170">
    <property type="term" value="F:N-methyltransferase activity"/>
    <property type="evidence" value="ECO:0007669"/>
    <property type="project" value="InterPro"/>
</dbReference>
<sequence length="903" mass="104201">MNSMKIKQTPEIELHYQQNFQEFINFQDIPYNQTDLGTAYWGNSLELMKNIPDQSIDLICTSPPFALIRKKEYGNKDQYEYIKWFREFAQEFYRILKPKGSLIIDLGGSWIKGYPVRSLYHFELVIDLCKPKTEGGLGFFLAQELYWYNPAKLPTPAEWVTVRRERVKDAVNNIWWLSKDPHPKANNKRVLRPYSEAMKNLLKNGYDAKLRPSGHDISTKFSNDRGGAIPPNIIDGQIEKEYGEIGSPILGFFDWLFINDLAQPVNVISASNTSSNDYYQRRCKETGIKPHPARFPQSLPEFFINLCTEPGDLVLDPFAGSNMTGRVAETLQRRWLAFEINETYLQASKFRFEADSPLVVKPLSPEKSVKQRVIDQIQSMSPIYQLSDSSQDAIQLTLPFLEEELEIMEKKQLKFTYGHQFEPKTFNLVEIIQLCIDCEQNRRTLQEQIANQYFSNHSKKNSDPDQAIANISKLAMNTYLSLRAYKLVETVDNDAWRYQVTAVGREVLNAQDNLQEAAKIFARHILSNLTGMSLLKAIEAINSRADKPELQIIAYELQEMGYQLDPKAIYISTMRQWLELAGVFERQYEINWDIVAELLELDQDYIDQLYTLTPEQKYFLLAMIHLDIQELTPSNKIADYVTSVYKVRLPEKLLVKAIIEPLVKLRLIEAQKSTTGRGGGRVGTAIKLTEKARIDLVSCLIKSIADLTELSQTELNRSFEDVVNDLDSNDKFVKGKALELLAIWMIRLTSLRFTKWRKRDYETGQGEVDVLAASDRFVYHRWQIQCKNTKKVDVDILAKEVGMTFVTGADVVMIVTTGQFTRDAFQYAYRMMEVSRYYMILLQSEDIEAIKKDKTSIISILDRKARRVFAKKELGITDEQVNEIEEEELALDNFDPDVNDLLT</sequence>
<dbReference type="Pfam" id="PF01555">
    <property type="entry name" value="N6_N4_Mtase"/>
    <property type="match status" value="1"/>
</dbReference>
<dbReference type="InterPro" id="IPR029063">
    <property type="entry name" value="SAM-dependent_MTases_sf"/>
</dbReference>
<dbReference type="Pfam" id="PF04471">
    <property type="entry name" value="Mrr_cat"/>
    <property type="match status" value="1"/>
</dbReference>
<evidence type="ECO:0000256" key="1">
    <source>
        <dbReference type="ARBA" id="ARBA00022603"/>
    </source>
</evidence>
<evidence type="ECO:0000313" key="6">
    <source>
        <dbReference type="Proteomes" id="UP000196521"/>
    </source>
</evidence>
<dbReference type="InterPro" id="IPR002941">
    <property type="entry name" value="DNA_methylase_N4/N6"/>
</dbReference>
<dbReference type="Proteomes" id="UP000196521">
    <property type="component" value="Unassembled WGS sequence"/>
</dbReference>
<dbReference type="AlphaFoldDB" id="A0A6J7ZTN4"/>
<evidence type="ECO:0000256" key="2">
    <source>
        <dbReference type="ARBA" id="ARBA00022679"/>
    </source>
</evidence>
<dbReference type="InterPro" id="IPR011335">
    <property type="entry name" value="Restrct_endonuc-II-like"/>
</dbReference>
<reference evidence="5" key="1">
    <citation type="submission" date="2020-05" db="EMBL/GenBank/DDBJ databases">
        <authorList>
            <consortium name="Genoscope - CEA"/>
            <person name="William W."/>
        </authorList>
    </citation>
    <scope>NUCLEOTIDE SEQUENCE [LARGE SCALE GENOMIC DNA]</scope>
    <source>
        <strain evidence="5">PCC 7821</strain>
    </source>
</reference>
<dbReference type="GO" id="GO:0032259">
    <property type="term" value="P:methylation"/>
    <property type="evidence" value="ECO:0007669"/>
    <property type="project" value="UniProtKB-KW"/>
</dbReference>
<evidence type="ECO:0000259" key="4">
    <source>
        <dbReference type="Pfam" id="PF04471"/>
    </source>
</evidence>
<dbReference type="Gene3D" id="3.40.50.150">
    <property type="entry name" value="Vaccinia Virus protein VP39"/>
    <property type="match status" value="2"/>
</dbReference>
<evidence type="ECO:0000259" key="3">
    <source>
        <dbReference type="Pfam" id="PF01555"/>
    </source>
</evidence>
<keyword evidence="2" id="KW-0808">Transferase</keyword>
<dbReference type="GO" id="GO:0003677">
    <property type="term" value="F:DNA binding"/>
    <property type="evidence" value="ECO:0007669"/>
    <property type="project" value="InterPro"/>
</dbReference>
<accession>A0A6J7ZTN4</accession>
<comment type="caution">
    <text evidence="5">The sequence shown here is derived from an EMBL/GenBank/DDBJ whole genome shotgun (WGS) entry which is preliminary data.</text>
</comment>
<feature type="domain" description="Restriction endonuclease type IV Mrr" evidence="4">
    <location>
        <begin position="761"/>
        <end position="833"/>
    </location>
</feature>
<organism evidence="5 6">
    <name type="scientific">Planktothrix rubescens CCAP 1459/22</name>
    <dbReference type="NCBI Taxonomy" id="329571"/>
    <lineage>
        <taxon>Bacteria</taxon>
        <taxon>Bacillati</taxon>
        <taxon>Cyanobacteriota</taxon>
        <taxon>Cyanophyceae</taxon>
        <taxon>Oscillatoriophycideae</taxon>
        <taxon>Oscillatoriales</taxon>
        <taxon>Microcoleaceae</taxon>
        <taxon>Planktothrix</taxon>
    </lineage>
</organism>
<keyword evidence="6" id="KW-1185">Reference proteome</keyword>
<name>A0A6J7ZTN4_PLARU</name>
<dbReference type="InterPro" id="IPR007560">
    <property type="entry name" value="Restrct_endonuc_IV_Mrr"/>
</dbReference>
<dbReference type="SUPFAM" id="SSF52980">
    <property type="entry name" value="Restriction endonuclease-like"/>
    <property type="match status" value="1"/>
</dbReference>
<gene>
    <name evidence="5" type="ORF">PLAN_60301</name>
</gene>
<protein>
    <submittedName>
        <fullName evidence="5">DNA methylase N-4/N-6 domain protein</fullName>
    </submittedName>
</protein>
<dbReference type="PRINTS" id="PR00508">
    <property type="entry name" value="S21N4MTFRASE"/>
</dbReference>
<dbReference type="GO" id="GO:0004519">
    <property type="term" value="F:endonuclease activity"/>
    <property type="evidence" value="ECO:0007669"/>
    <property type="project" value="InterPro"/>
</dbReference>
<dbReference type="InterPro" id="IPR001091">
    <property type="entry name" value="RM_Methyltransferase"/>
</dbReference>
<feature type="domain" description="DNA methylase N-4/N-6" evidence="3">
    <location>
        <begin position="56"/>
        <end position="349"/>
    </location>
</feature>
<evidence type="ECO:0000313" key="5">
    <source>
        <dbReference type="EMBL" id="CAC5345286.1"/>
    </source>
</evidence>
<keyword evidence="1 5" id="KW-0489">Methyltransferase</keyword>
<dbReference type="GO" id="GO:0009307">
    <property type="term" value="P:DNA restriction-modification system"/>
    <property type="evidence" value="ECO:0007669"/>
    <property type="project" value="InterPro"/>
</dbReference>
<dbReference type="SUPFAM" id="SSF53335">
    <property type="entry name" value="S-adenosyl-L-methionine-dependent methyltransferases"/>
    <property type="match status" value="1"/>
</dbReference>
<proteinExistence type="predicted"/>